<dbReference type="STRING" id="561061.SAMN05660862_3314"/>
<gene>
    <name evidence="2" type="ORF">SAMN05660862_3314</name>
</gene>
<dbReference type="AlphaFoldDB" id="A0A1X7KYN2"/>
<dbReference type="Proteomes" id="UP000192980">
    <property type="component" value="Unassembled WGS sequence"/>
</dbReference>
<feature type="non-terminal residue" evidence="2">
    <location>
        <position position="156"/>
    </location>
</feature>
<sequence length="156" mass="17332">MTFEEFFVKKKIDLSLLQQRDETLYAEFQSHYAQMGEKSFDHSKKFWFNRLRKDFLLVDTVPKEVKPTIVVQEQPVAAVKGADAEVSVPTKAVGFKPRFKAATTKTVESAPVEEPSKEENSAVEAKPTTSAPAGFKPRFKAGVTKAAETDTSNSSV</sequence>
<evidence type="ECO:0000313" key="2">
    <source>
        <dbReference type="EMBL" id="SMG46530.1"/>
    </source>
</evidence>
<accession>A0A1X7KYN2</accession>
<name>A0A1X7KYN2_9SPHI</name>
<protein>
    <submittedName>
        <fullName evidence="2">Uncharacterized protein</fullName>
    </submittedName>
</protein>
<organism evidence="2 3">
    <name type="scientific">Sphingobacterium psychroaquaticum</name>
    <dbReference type="NCBI Taxonomy" id="561061"/>
    <lineage>
        <taxon>Bacteria</taxon>
        <taxon>Pseudomonadati</taxon>
        <taxon>Bacteroidota</taxon>
        <taxon>Sphingobacteriia</taxon>
        <taxon>Sphingobacteriales</taxon>
        <taxon>Sphingobacteriaceae</taxon>
        <taxon>Sphingobacterium</taxon>
    </lineage>
</organism>
<feature type="region of interest" description="Disordered" evidence="1">
    <location>
        <begin position="104"/>
        <end position="156"/>
    </location>
</feature>
<reference evidence="2 3" key="1">
    <citation type="submission" date="2017-04" db="EMBL/GenBank/DDBJ databases">
        <authorList>
            <person name="Afonso C.L."/>
            <person name="Miller P.J."/>
            <person name="Scott M.A."/>
            <person name="Spackman E."/>
            <person name="Goraichik I."/>
            <person name="Dimitrov K.M."/>
            <person name="Suarez D.L."/>
            <person name="Swayne D.E."/>
        </authorList>
    </citation>
    <scope>NUCLEOTIDE SEQUENCE [LARGE SCALE GENOMIC DNA]</scope>
    <source>
        <strain evidence="2 3">DSM 22418</strain>
    </source>
</reference>
<proteinExistence type="predicted"/>
<evidence type="ECO:0000313" key="3">
    <source>
        <dbReference type="Proteomes" id="UP000192980"/>
    </source>
</evidence>
<evidence type="ECO:0000256" key="1">
    <source>
        <dbReference type="SAM" id="MobiDB-lite"/>
    </source>
</evidence>
<keyword evidence="3" id="KW-1185">Reference proteome</keyword>
<dbReference type="EMBL" id="FXAU01000007">
    <property type="protein sequence ID" value="SMG46530.1"/>
    <property type="molecule type" value="Genomic_DNA"/>
</dbReference>